<dbReference type="Pfam" id="PF13091">
    <property type="entry name" value="PLDc_2"/>
    <property type="match status" value="2"/>
</dbReference>
<keyword evidence="5 14" id="KW-0812">Transmembrane</keyword>
<comment type="caution">
    <text evidence="16">The sequence shown here is derived from an EMBL/GenBank/DDBJ whole genome shotgun (WGS) entry which is preliminary data.</text>
</comment>
<gene>
    <name evidence="16" type="primary">cls</name>
    <name evidence="16" type="ORF">BN874_300004</name>
</gene>
<feature type="transmembrane region" description="Helical" evidence="14">
    <location>
        <begin position="38"/>
        <end position="59"/>
    </location>
</feature>
<evidence type="ECO:0000256" key="14">
    <source>
        <dbReference type="SAM" id="Phobius"/>
    </source>
</evidence>
<evidence type="ECO:0000313" key="17">
    <source>
        <dbReference type="Proteomes" id="UP000019184"/>
    </source>
</evidence>
<dbReference type="GO" id="GO:0008808">
    <property type="term" value="F:cardiolipin synthase activity"/>
    <property type="evidence" value="ECO:0007669"/>
    <property type="project" value="UniProtKB-UniRule"/>
</dbReference>
<comment type="function">
    <text evidence="12">Catalyzes the reversible phosphatidyl group transfer from one phosphatidylglycerol molecule to another to form cardiolipin (CL) (diphosphatidylglycerol) and glycerol.</text>
</comment>
<name>A0A7U7GCQ2_9GAMM</name>
<evidence type="ECO:0000256" key="9">
    <source>
        <dbReference type="ARBA" id="ARBA00023136"/>
    </source>
</evidence>
<dbReference type="EMBL" id="CBTK010000224">
    <property type="protein sequence ID" value="CDH45925.1"/>
    <property type="molecule type" value="Genomic_DNA"/>
</dbReference>
<keyword evidence="6" id="KW-0677">Repeat</keyword>
<feature type="domain" description="PLD phosphodiesterase" evidence="15">
    <location>
        <begin position="219"/>
        <end position="246"/>
    </location>
</feature>
<sequence>MLMPDFIVLITIVVALIHTLGVLSAIHAVASVRTSQGAIAWAVSLLTFPYLALPLYWILGRNRFHGYIEVLRNGALDQSNRSDIAMILERLRDHPADLPAERAEDLQVLAQLSRTPYTEGNALELLVDGDAAFRAIFAAIESAERYLLIQFFIIKDDDLGRDLHTRLLRKVAAGVSIRVLYDEIGSHALPKCYMETLRAAGIAVSAFRTTRGRRNRLQLNFRNHRKIVVVDGRVAFVGGLNVGEEYLGRGPLGHWRDTHLRVEGPAVQALQRVFTADWYWATRQIPDLEWQSRVAGSQTVLIFATGPADALETCSMFFHQAIVSARRRLWIASPYFVPDPPVFEALQLAALRGVDVRILLPAKPDHQLVYLASFSFLDAADRTGIQIYRYQKGFLHQKVVLVDDEVAAVGTANLDNRSLRLNFEVMAVVVDRGFASQVAAMLAHDFQQSRRTSAADLRSRGWIFRWAVRAARLFDPIL</sequence>
<dbReference type="InterPro" id="IPR001736">
    <property type="entry name" value="PLipase_D/transphosphatidylase"/>
</dbReference>
<evidence type="ECO:0000256" key="4">
    <source>
        <dbReference type="ARBA" id="ARBA00022679"/>
    </source>
</evidence>
<evidence type="ECO:0000259" key="15">
    <source>
        <dbReference type="PROSITE" id="PS50035"/>
    </source>
</evidence>
<dbReference type="GO" id="GO:0032049">
    <property type="term" value="P:cardiolipin biosynthetic process"/>
    <property type="evidence" value="ECO:0007669"/>
    <property type="project" value="UniProtKB-UniRule"/>
</dbReference>
<feature type="transmembrane region" description="Helical" evidence="14">
    <location>
        <begin position="6"/>
        <end position="26"/>
    </location>
</feature>
<evidence type="ECO:0000256" key="5">
    <source>
        <dbReference type="ARBA" id="ARBA00022692"/>
    </source>
</evidence>
<dbReference type="SUPFAM" id="SSF56024">
    <property type="entry name" value="Phospholipase D/nuclease"/>
    <property type="match status" value="2"/>
</dbReference>
<evidence type="ECO:0000313" key="16">
    <source>
        <dbReference type="EMBL" id="CDH45925.1"/>
    </source>
</evidence>
<dbReference type="Gene3D" id="3.30.870.10">
    <property type="entry name" value="Endonuclease Chain A"/>
    <property type="match status" value="2"/>
</dbReference>
<dbReference type="PANTHER" id="PTHR21248:SF22">
    <property type="entry name" value="PHOSPHOLIPASE D"/>
    <property type="match status" value="1"/>
</dbReference>
<dbReference type="AlphaFoldDB" id="A0A7U7GCQ2"/>
<comment type="subcellular location">
    <subcellularLocation>
        <location evidence="1">Cell membrane</location>
        <topology evidence="1">Multi-pass membrane protein</topology>
    </subcellularLocation>
</comment>
<dbReference type="InterPro" id="IPR022924">
    <property type="entry name" value="Cardiolipin_synthase"/>
</dbReference>
<evidence type="ECO:0000256" key="3">
    <source>
        <dbReference type="ARBA" id="ARBA00022516"/>
    </source>
</evidence>
<dbReference type="EC" id="2.7.8.-" evidence="13"/>
<dbReference type="RefSeq" id="WP_230314433.1">
    <property type="nucleotide sequence ID" value="NZ_CBTK010000224.1"/>
</dbReference>
<evidence type="ECO:0000256" key="12">
    <source>
        <dbReference type="ARBA" id="ARBA00057569"/>
    </source>
</evidence>
<keyword evidence="4 16" id="KW-0808">Transferase</keyword>
<dbReference type="GO" id="GO:0005886">
    <property type="term" value="C:plasma membrane"/>
    <property type="evidence" value="ECO:0007669"/>
    <property type="project" value="UniProtKB-SubCell"/>
</dbReference>
<dbReference type="NCBIfam" id="TIGR04265">
    <property type="entry name" value="bac_cardiolipin"/>
    <property type="match status" value="1"/>
</dbReference>
<evidence type="ECO:0000256" key="10">
    <source>
        <dbReference type="ARBA" id="ARBA00023209"/>
    </source>
</evidence>
<evidence type="ECO:0000256" key="7">
    <source>
        <dbReference type="ARBA" id="ARBA00022989"/>
    </source>
</evidence>
<keyword evidence="10" id="KW-0594">Phospholipid biosynthesis</keyword>
<reference evidence="16 17" key="1">
    <citation type="journal article" date="2014" name="ISME J.">
        <title>Candidatus Competibacter-lineage genomes retrieved from metagenomes reveal functional metabolic diversity.</title>
        <authorList>
            <person name="McIlroy S.J."/>
            <person name="Albertsen M."/>
            <person name="Andresen E.K."/>
            <person name="Saunders A.M."/>
            <person name="Kristiansen R."/>
            <person name="Stokholm-Bjerregaard M."/>
            <person name="Nielsen K.L."/>
            <person name="Nielsen P.H."/>
        </authorList>
    </citation>
    <scope>NUCLEOTIDE SEQUENCE [LARGE SCALE GENOMIC DNA]</scope>
    <source>
        <strain evidence="16 17">Run_B_J11</strain>
    </source>
</reference>
<dbReference type="SMART" id="SM00155">
    <property type="entry name" value="PLDc"/>
    <property type="match status" value="2"/>
</dbReference>
<keyword evidence="11" id="KW-1208">Phospholipid metabolism</keyword>
<evidence type="ECO:0000256" key="1">
    <source>
        <dbReference type="ARBA" id="ARBA00004651"/>
    </source>
</evidence>
<dbReference type="PANTHER" id="PTHR21248">
    <property type="entry name" value="CARDIOLIPIN SYNTHASE"/>
    <property type="match status" value="1"/>
</dbReference>
<dbReference type="CDD" id="cd09161">
    <property type="entry name" value="PLDc_PaCLS_like_2"/>
    <property type="match status" value="1"/>
</dbReference>
<evidence type="ECO:0000256" key="2">
    <source>
        <dbReference type="ARBA" id="ARBA00022475"/>
    </source>
</evidence>
<keyword evidence="9 14" id="KW-0472">Membrane</keyword>
<organism evidence="16 17">
    <name type="scientific">Candidatus Contendobacter odensis Run_B_J11</name>
    <dbReference type="NCBI Taxonomy" id="1400861"/>
    <lineage>
        <taxon>Bacteria</taxon>
        <taxon>Pseudomonadati</taxon>
        <taxon>Pseudomonadota</taxon>
        <taxon>Gammaproteobacteria</taxon>
        <taxon>Candidatus Competibacteraceae</taxon>
        <taxon>Candidatus Contendibacter</taxon>
    </lineage>
</organism>
<feature type="domain" description="PLD phosphodiesterase" evidence="15">
    <location>
        <begin position="391"/>
        <end position="418"/>
    </location>
</feature>
<protein>
    <recommendedName>
        <fullName evidence="13">Cardiolipin synthase</fullName>
        <ecNumber evidence="13">2.7.8.-</ecNumber>
    </recommendedName>
</protein>
<keyword evidence="8" id="KW-0443">Lipid metabolism</keyword>
<evidence type="ECO:0000256" key="13">
    <source>
        <dbReference type="NCBIfam" id="TIGR04265"/>
    </source>
</evidence>
<keyword evidence="3" id="KW-0444">Lipid biosynthesis</keyword>
<evidence type="ECO:0000256" key="6">
    <source>
        <dbReference type="ARBA" id="ARBA00022737"/>
    </source>
</evidence>
<dbReference type="InterPro" id="IPR025202">
    <property type="entry name" value="PLD-like_dom"/>
</dbReference>
<keyword evidence="2" id="KW-1003">Cell membrane</keyword>
<dbReference type="FunFam" id="3.30.870.10:FF:000014">
    <property type="entry name" value="Cardiolipin synthase"/>
    <property type="match status" value="1"/>
</dbReference>
<evidence type="ECO:0000256" key="11">
    <source>
        <dbReference type="ARBA" id="ARBA00023264"/>
    </source>
</evidence>
<dbReference type="FunFam" id="3.30.870.10:FF:000021">
    <property type="entry name" value="Cardiolipin synthase"/>
    <property type="match status" value="1"/>
</dbReference>
<dbReference type="Proteomes" id="UP000019184">
    <property type="component" value="Unassembled WGS sequence"/>
</dbReference>
<keyword evidence="7 14" id="KW-1133">Transmembrane helix</keyword>
<dbReference type="PROSITE" id="PS50035">
    <property type="entry name" value="PLD"/>
    <property type="match status" value="2"/>
</dbReference>
<evidence type="ECO:0000256" key="8">
    <source>
        <dbReference type="ARBA" id="ARBA00023098"/>
    </source>
</evidence>
<proteinExistence type="predicted"/>
<keyword evidence="17" id="KW-1185">Reference proteome</keyword>
<accession>A0A7U7GCQ2</accession>